<feature type="region of interest" description="Disordered" evidence="5">
    <location>
        <begin position="196"/>
        <end position="225"/>
    </location>
</feature>
<evidence type="ECO:0000313" key="7">
    <source>
        <dbReference type="EMBL" id="CDX43215.1"/>
    </source>
</evidence>
<dbReference type="InterPro" id="IPR007318">
    <property type="entry name" value="Phopholipid_MeTrfase"/>
</dbReference>
<evidence type="ECO:0000256" key="3">
    <source>
        <dbReference type="ARBA" id="ARBA00022989"/>
    </source>
</evidence>
<proteinExistence type="predicted"/>
<sequence>MRTFSAIAGSALFLVAAPGVVAGLLPCLLTDHYRKPLSAVPGFVPAGFVLVVGAAAILLHAFARFALEGLGTPAPVAPTEKLVVGGIYRHVRNPMYVAVLAIILGQALIFSSWPVLFYGLIAAATMISFVKLYEEPTLANRYGGIRGLPSCRPGLAAPPHTLAGINRAEGAPRFRSGRVENGGFREPERSVLEVREHRKRRRPPFAGRPHLNIGAPNKTSCAPWR</sequence>
<keyword evidence="2 6" id="KW-0812">Transmembrane</keyword>
<dbReference type="EMBL" id="CCNB01000043">
    <property type="protein sequence ID" value="CDX43215.1"/>
    <property type="molecule type" value="Genomic_DNA"/>
</dbReference>
<dbReference type="Proteomes" id="UP000046373">
    <property type="component" value="Unassembled WGS sequence"/>
</dbReference>
<evidence type="ECO:0000256" key="5">
    <source>
        <dbReference type="SAM" id="MobiDB-lite"/>
    </source>
</evidence>
<evidence type="ECO:0000256" key="1">
    <source>
        <dbReference type="ARBA" id="ARBA00004127"/>
    </source>
</evidence>
<protein>
    <recommendedName>
        <fullName evidence="9">Isoprenylcysteine carboxylmethyltransferase family protein</fullName>
    </recommendedName>
</protein>
<gene>
    <name evidence="7" type="ORF">MPLDJ20_60151</name>
</gene>
<accession>A0A090GPX4</accession>
<feature type="transmembrane region" description="Helical" evidence="6">
    <location>
        <begin position="91"/>
        <end position="109"/>
    </location>
</feature>
<organism evidence="7 8">
    <name type="scientific">Mesorhizobium plurifarium</name>
    <dbReference type="NCBI Taxonomy" id="69974"/>
    <lineage>
        <taxon>Bacteria</taxon>
        <taxon>Pseudomonadati</taxon>
        <taxon>Pseudomonadota</taxon>
        <taxon>Alphaproteobacteria</taxon>
        <taxon>Hyphomicrobiales</taxon>
        <taxon>Phyllobacteriaceae</taxon>
        <taxon>Mesorhizobium</taxon>
    </lineage>
</organism>
<evidence type="ECO:0000256" key="6">
    <source>
        <dbReference type="SAM" id="Phobius"/>
    </source>
</evidence>
<feature type="transmembrane region" description="Helical" evidence="6">
    <location>
        <begin position="39"/>
        <end position="62"/>
    </location>
</feature>
<dbReference type="Pfam" id="PF04191">
    <property type="entry name" value="PEMT"/>
    <property type="match status" value="1"/>
</dbReference>
<keyword evidence="3 6" id="KW-1133">Transmembrane helix</keyword>
<evidence type="ECO:0000256" key="2">
    <source>
        <dbReference type="ARBA" id="ARBA00022692"/>
    </source>
</evidence>
<name>A0A090GPX4_MESPL</name>
<evidence type="ECO:0000313" key="8">
    <source>
        <dbReference type="Proteomes" id="UP000046373"/>
    </source>
</evidence>
<evidence type="ECO:0008006" key="9">
    <source>
        <dbReference type="Google" id="ProtNLM"/>
    </source>
</evidence>
<keyword evidence="4 6" id="KW-0472">Membrane</keyword>
<dbReference type="GO" id="GO:0012505">
    <property type="term" value="C:endomembrane system"/>
    <property type="evidence" value="ECO:0007669"/>
    <property type="project" value="UniProtKB-SubCell"/>
</dbReference>
<reference evidence="7 8" key="1">
    <citation type="submission" date="2014-08" db="EMBL/GenBank/DDBJ databases">
        <authorList>
            <person name="Moulin Lionel"/>
        </authorList>
    </citation>
    <scope>NUCLEOTIDE SEQUENCE [LARGE SCALE GENOMIC DNA]</scope>
</reference>
<evidence type="ECO:0000256" key="4">
    <source>
        <dbReference type="ARBA" id="ARBA00023136"/>
    </source>
</evidence>
<dbReference type="Gene3D" id="1.20.120.1630">
    <property type="match status" value="1"/>
</dbReference>
<dbReference type="AlphaFoldDB" id="A0A090GPX4"/>
<comment type="subcellular location">
    <subcellularLocation>
        <location evidence="1">Endomembrane system</location>
        <topology evidence="1">Multi-pass membrane protein</topology>
    </subcellularLocation>
</comment>